<evidence type="ECO:0000313" key="7">
    <source>
        <dbReference type="EMBL" id="ASV29707.1"/>
    </source>
</evidence>
<evidence type="ECO:0000256" key="3">
    <source>
        <dbReference type="ARBA" id="ARBA00022801"/>
    </source>
</evidence>
<keyword evidence="4" id="KW-0119">Carbohydrate metabolism</keyword>
<dbReference type="AlphaFoldDB" id="A0A223V386"/>
<proteinExistence type="inferred from homology"/>
<evidence type="ECO:0000313" key="8">
    <source>
        <dbReference type="Proteomes" id="UP000215244"/>
    </source>
</evidence>
<evidence type="ECO:0000256" key="5">
    <source>
        <dbReference type="ARBA" id="ARBA00023295"/>
    </source>
</evidence>
<dbReference type="CDD" id="cd08991">
    <property type="entry name" value="GH43_HoAraf43-like"/>
    <property type="match status" value="1"/>
</dbReference>
<dbReference type="InterPro" id="IPR052176">
    <property type="entry name" value="Glycosyl_Hydrlase_43_Enz"/>
</dbReference>
<dbReference type="RefSeq" id="WP_094996331.1">
    <property type="nucleotide sequence ID" value="NZ_BMJL01000001.1"/>
</dbReference>
<evidence type="ECO:0000256" key="4">
    <source>
        <dbReference type="ARBA" id="ARBA00023277"/>
    </source>
</evidence>
<evidence type="ECO:0000256" key="6">
    <source>
        <dbReference type="RuleBase" id="RU361187"/>
    </source>
</evidence>
<dbReference type="InterPro" id="IPR006710">
    <property type="entry name" value="Glyco_hydro_43"/>
</dbReference>
<dbReference type="PROSITE" id="PS51257">
    <property type="entry name" value="PROKAR_LIPOPROTEIN"/>
    <property type="match status" value="1"/>
</dbReference>
<dbReference type="EMBL" id="CP022957">
    <property type="protein sequence ID" value="ASV29707.1"/>
    <property type="molecule type" value="Genomic_DNA"/>
</dbReference>
<dbReference type="GO" id="GO:0045493">
    <property type="term" value="P:xylan catabolic process"/>
    <property type="evidence" value="ECO:0007669"/>
    <property type="project" value="UniProtKB-KW"/>
</dbReference>
<dbReference type="PANTHER" id="PTHR43772">
    <property type="entry name" value="ENDO-1,4-BETA-XYLANASE"/>
    <property type="match status" value="1"/>
</dbReference>
<gene>
    <name evidence="7" type="ORF">CJ263_05460</name>
</gene>
<dbReference type="SUPFAM" id="SSF75005">
    <property type="entry name" value="Arabinanase/levansucrase/invertase"/>
    <property type="match status" value="1"/>
</dbReference>
<dbReference type="GO" id="GO:0004553">
    <property type="term" value="F:hydrolase activity, hydrolyzing O-glycosyl compounds"/>
    <property type="evidence" value="ECO:0007669"/>
    <property type="project" value="InterPro"/>
</dbReference>
<comment type="similarity">
    <text evidence="1 6">Belongs to the glycosyl hydrolase 43 family.</text>
</comment>
<dbReference type="Proteomes" id="UP000215244">
    <property type="component" value="Chromosome"/>
</dbReference>
<sequence>MKNKKIKTIKFPLAITFIIVIFAFSCKSEKKEKIGISSEEKIAEYTNPLDVEFGDPYILDNGDGYFYMYGTGGGAKDGFATYSSTDLVDWKFEGQVYQGNTETSWNLKSFWAPEVYKIDAKYYLFYSADKKDNPTNELETFSIGVAVSDSPTGPFSDLKNEPLFEPGYPIIDANVFHDDDGKYYLYYSRACYKHPVESEIADWAKREGLYEEIEESWVYGVELAPDFKSVIGEPVLLLRPPKTMDDKNAEWESRSVTSKEINRRWTEGSFTFKHGGNYYIMYSANHYAGPNYAVGYATSEHPLGPYTKAENNPVLEKNVEKEGNVTGTGHNMVLFLENGKMYAVYHGRTKQTGSERVVFMDEMEILPDGKLVVHGPTTEPRLHPLSK</sequence>
<dbReference type="Pfam" id="PF04616">
    <property type="entry name" value="Glyco_hydro_43"/>
    <property type="match status" value="1"/>
</dbReference>
<keyword evidence="3 6" id="KW-0378">Hydrolase</keyword>
<evidence type="ECO:0000256" key="1">
    <source>
        <dbReference type="ARBA" id="ARBA00009865"/>
    </source>
</evidence>
<accession>A0A223V386</accession>
<protein>
    <submittedName>
        <fullName evidence="7">Glycoside hydrolase</fullName>
    </submittedName>
</protein>
<dbReference type="PANTHER" id="PTHR43772:SF2">
    <property type="entry name" value="PUTATIVE (AFU_ORTHOLOGUE AFUA_2G04480)-RELATED"/>
    <property type="match status" value="1"/>
</dbReference>
<dbReference type="KEGG" id="marb:CJ263_05460"/>
<dbReference type="Gene3D" id="2.115.10.20">
    <property type="entry name" value="Glycosyl hydrolase domain, family 43"/>
    <property type="match status" value="1"/>
</dbReference>
<dbReference type="OrthoDB" id="1016412at2"/>
<keyword evidence="2" id="KW-0858">Xylan degradation</keyword>
<keyword evidence="5 6" id="KW-0326">Glycosidase</keyword>
<keyword evidence="2" id="KW-0624">Polysaccharide degradation</keyword>
<reference evidence="7 8" key="1">
    <citation type="submission" date="2017-08" db="EMBL/GenBank/DDBJ databases">
        <title>The complete genome sequence of Maribacter sp. B1, isolated from deep-sea sediment.</title>
        <authorList>
            <person name="Wu Y.-H."/>
            <person name="Cheng H."/>
            <person name="Xu X.-W."/>
        </authorList>
    </citation>
    <scope>NUCLEOTIDE SEQUENCE [LARGE SCALE GENOMIC DNA]</scope>
    <source>
        <strain evidence="7 8">B1</strain>
    </source>
</reference>
<name>A0A223V386_9FLAO</name>
<keyword evidence="8" id="KW-1185">Reference proteome</keyword>
<dbReference type="InterPro" id="IPR023296">
    <property type="entry name" value="Glyco_hydro_beta-prop_sf"/>
</dbReference>
<organism evidence="7 8">
    <name type="scientific">Maribacter cobaltidurans</name>
    <dbReference type="NCBI Taxonomy" id="1178778"/>
    <lineage>
        <taxon>Bacteria</taxon>
        <taxon>Pseudomonadati</taxon>
        <taxon>Bacteroidota</taxon>
        <taxon>Flavobacteriia</taxon>
        <taxon>Flavobacteriales</taxon>
        <taxon>Flavobacteriaceae</taxon>
        <taxon>Maribacter</taxon>
    </lineage>
</organism>
<evidence type="ECO:0000256" key="2">
    <source>
        <dbReference type="ARBA" id="ARBA00022651"/>
    </source>
</evidence>